<dbReference type="EMBL" id="JAFBIT010000001">
    <property type="protein sequence ID" value="MCF2651850.1"/>
    <property type="molecule type" value="Genomic_DNA"/>
</dbReference>
<name>A0ABS9CM33_9FIRM</name>
<dbReference type="RefSeq" id="WP_235322858.1">
    <property type="nucleotide sequence ID" value="NZ_JAFBIT010000001.1"/>
</dbReference>
<gene>
    <name evidence="1" type="ORF">JQM67_04475</name>
</gene>
<reference evidence="1 2" key="1">
    <citation type="submission" date="2020-12" db="EMBL/GenBank/DDBJ databases">
        <title>Whole genome sequences of gut porcine anaerobes.</title>
        <authorList>
            <person name="Kubasova T."/>
            <person name="Jahodarova E."/>
            <person name="Rychlik I."/>
        </authorList>
    </citation>
    <scope>NUCLEOTIDE SEQUENCE [LARGE SCALE GENOMIC DNA]</scope>
    <source>
        <strain evidence="1 2">An867</strain>
    </source>
</reference>
<protein>
    <submittedName>
        <fullName evidence="1">Uncharacterized protein</fullName>
    </submittedName>
</protein>
<evidence type="ECO:0000313" key="2">
    <source>
        <dbReference type="Proteomes" id="UP001299220"/>
    </source>
</evidence>
<organism evidence="1 2">
    <name type="scientific">Anaeromassilibacillus senegalensis</name>
    <dbReference type="NCBI Taxonomy" id="1673717"/>
    <lineage>
        <taxon>Bacteria</taxon>
        <taxon>Bacillati</taxon>
        <taxon>Bacillota</taxon>
        <taxon>Clostridia</taxon>
        <taxon>Eubacteriales</taxon>
        <taxon>Acutalibacteraceae</taxon>
        <taxon>Anaeromassilibacillus</taxon>
    </lineage>
</organism>
<comment type="caution">
    <text evidence="1">The sequence shown here is derived from an EMBL/GenBank/DDBJ whole genome shotgun (WGS) entry which is preliminary data.</text>
</comment>
<accession>A0ABS9CM33</accession>
<dbReference type="Proteomes" id="UP001299220">
    <property type="component" value="Unassembled WGS sequence"/>
</dbReference>
<evidence type="ECO:0000313" key="1">
    <source>
        <dbReference type="EMBL" id="MCF2651850.1"/>
    </source>
</evidence>
<sequence length="154" mass="18413">MKNVQLTEREAERSHLSCFWQDAFNDLTDLKLDVHAVVKEIYATYIFFEKEKDYNVVLRVDLSIVKWICQITGYNTYPNNCKSYEFDVITEILCGLIWSIEHNFPRRYYLRSLPLEVMAHKSPLEADMSCYETYDKAIKKMMEIYAKEYCEDEN</sequence>
<keyword evidence="2" id="KW-1185">Reference proteome</keyword>
<proteinExistence type="predicted"/>